<evidence type="ECO:0000313" key="1">
    <source>
        <dbReference type="EMBL" id="MFC4873439.1"/>
    </source>
</evidence>
<dbReference type="RefSeq" id="WP_377066297.1">
    <property type="nucleotide sequence ID" value="NZ_JBHSJJ010000010.1"/>
</dbReference>
<evidence type="ECO:0000313" key="2">
    <source>
        <dbReference type="Proteomes" id="UP001595818"/>
    </source>
</evidence>
<dbReference type="EMBL" id="JBHSJJ010000010">
    <property type="protein sequence ID" value="MFC4873439.1"/>
    <property type="molecule type" value="Genomic_DNA"/>
</dbReference>
<keyword evidence="2" id="KW-1185">Reference proteome</keyword>
<name>A0ABV9T488_9BACT</name>
<proteinExistence type="predicted"/>
<sequence length="147" mass="16662">MRTFRHLSPIGGCIEVWIGTIREKIGRVVFALFLAIIMSSCQYDEIVPVAPELGEDEVLFSQDIVPIFESSCNRSSCHGEWVPPILVPEHAYNNLINENFIDKNTPENSELYQWMIGNRARPMPLSGPNAEYNAKILTWIQQGAKNN</sequence>
<reference evidence="2" key="1">
    <citation type="journal article" date="2019" name="Int. J. Syst. Evol. Microbiol.">
        <title>The Global Catalogue of Microorganisms (GCM) 10K type strain sequencing project: providing services to taxonomists for standard genome sequencing and annotation.</title>
        <authorList>
            <consortium name="The Broad Institute Genomics Platform"/>
            <consortium name="The Broad Institute Genome Sequencing Center for Infectious Disease"/>
            <person name="Wu L."/>
            <person name="Ma J."/>
        </authorList>
    </citation>
    <scope>NUCLEOTIDE SEQUENCE [LARGE SCALE GENOMIC DNA]</scope>
    <source>
        <strain evidence="2">CGMCC 4.7466</strain>
    </source>
</reference>
<accession>A0ABV9T488</accession>
<dbReference type="Proteomes" id="UP001595818">
    <property type="component" value="Unassembled WGS sequence"/>
</dbReference>
<organism evidence="1 2">
    <name type="scientific">Negadavirga shengliensis</name>
    <dbReference type="NCBI Taxonomy" id="1389218"/>
    <lineage>
        <taxon>Bacteria</taxon>
        <taxon>Pseudomonadati</taxon>
        <taxon>Bacteroidota</taxon>
        <taxon>Cytophagia</taxon>
        <taxon>Cytophagales</taxon>
        <taxon>Cyclobacteriaceae</taxon>
        <taxon>Negadavirga</taxon>
    </lineage>
</organism>
<gene>
    <name evidence="1" type="ORF">ACFPFU_17185</name>
</gene>
<comment type="caution">
    <text evidence="1">The sequence shown here is derived from an EMBL/GenBank/DDBJ whole genome shotgun (WGS) entry which is preliminary data.</text>
</comment>
<protein>
    <recommendedName>
        <fullName evidence="3">Cytochrome C Planctomycete-type domain-containing protein</fullName>
    </recommendedName>
</protein>
<evidence type="ECO:0008006" key="3">
    <source>
        <dbReference type="Google" id="ProtNLM"/>
    </source>
</evidence>